<proteinExistence type="inferred from homology"/>
<protein>
    <submittedName>
        <fullName evidence="3">Efflux transporter outer membrane subunit</fullName>
    </submittedName>
</protein>
<organism evidence="3 4">
    <name type="scientific">Sphingobium olei</name>
    <dbReference type="NCBI Taxonomy" id="420955"/>
    <lineage>
        <taxon>Bacteria</taxon>
        <taxon>Pseudomonadati</taxon>
        <taxon>Pseudomonadota</taxon>
        <taxon>Alphaproteobacteria</taxon>
        <taxon>Sphingomonadales</taxon>
        <taxon>Sphingomonadaceae</taxon>
        <taxon>Sphingobium</taxon>
    </lineage>
</organism>
<dbReference type="EMBL" id="JBHTLS010000123">
    <property type="protein sequence ID" value="MFD1105304.1"/>
    <property type="molecule type" value="Genomic_DNA"/>
</dbReference>
<keyword evidence="2" id="KW-0449">Lipoprotein</keyword>
<sequence>MIRHLTALLLGASALTACAAGPDYRMPAPPSLAAAPFIGAANPNLTADPAQEKWWALYQDPLLDQLVSDALAANTDIRQAVARIERARASLRGAKSDRLPQTNLDASESYSRTSAVRSLPGFDRENWVFDAGLDLSYEVDLFGRVKRGVEAARGDLGAVQADADGVRVAVIADTVRAYLDVTATAERLAVAERTVQLLDQSVRIAGARFDAGRADRLDVIRVTSLRDQQKAAIPSLQADRDAALFRLATLTGRTPQQLPDAVRAALRTPQLSQPIPVGDGQALLARRPDVRAAERRLAADTARIGVATADLYPRITLGGSVGSTALGGGNLFGGGPLNWLLGPLISWAFPNQESIRARIGVAKADSAASLAAFDGTILQALEETERALSTYAHAIDRMRTLSAARDEAARAARISLARQREGQIDFLTVLDAQRTLAGAEAELATASRAVSFAQVDVFRALGGGWRGAS</sequence>
<keyword evidence="2" id="KW-0812">Transmembrane</keyword>
<keyword evidence="2" id="KW-0732">Signal</keyword>
<keyword evidence="2" id="KW-0564">Palmitate</keyword>
<comment type="subcellular location">
    <subcellularLocation>
        <location evidence="2">Cell membrane</location>
        <topology evidence="2">Lipid-anchor</topology>
    </subcellularLocation>
</comment>
<dbReference type="Gene3D" id="1.20.1600.10">
    <property type="entry name" value="Outer membrane efflux proteins (OEP)"/>
    <property type="match status" value="1"/>
</dbReference>
<comment type="similarity">
    <text evidence="1 2">Belongs to the outer membrane factor (OMF) (TC 1.B.17) family.</text>
</comment>
<dbReference type="NCBIfam" id="TIGR01845">
    <property type="entry name" value="outer_NodT"/>
    <property type="match status" value="1"/>
</dbReference>
<gene>
    <name evidence="3" type="ORF">ACFQ24_10550</name>
</gene>
<dbReference type="Proteomes" id="UP001597203">
    <property type="component" value="Unassembled WGS sequence"/>
</dbReference>
<dbReference type="InterPro" id="IPR003423">
    <property type="entry name" value="OMP_efflux"/>
</dbReference>
<comment type="caution">
    <text evidence="3">The sequence shown here is derived from an EMBL/GenBank/DDBJ whole genome shotgun (WGS) entry which is preliminary data.</text>
</comment>
<dbReference type="Pfam" id="PF02321">
    <property type="entry name" value="OEP"/>
    <property type="match status" value="2"/>
</dbReference>
<feature type="signal peptide" evidence="2">
    <location>
        <begin position="1"/>
        <end position="19"/>
    </location>
</feature>
<accession>A0ABW3P1N3</accession>
<evidence type="ECO:0000313" key="4">
    <source>
        <dbReference type="Proteomes" id="UP001597203"/>
    </source>
</evidence>
<dbReference type="PANTHER" id="PTHR30203">
    <property type="entry name" value="OUTER MEMBRANE CATION EFFLUX PROTEIN"/>
    <property type="match status" value="1"/>
</dbReference>
<keyword evidence="2" id="KW-1134">Transmembrane beta strand</keyword>
<reference evidence="4" key="1">
    <citation type="journal article" date="2019" name="Int. J. Syst. Evol. Microbiol.">
        <title>The Global Catalogue of Microorganisms (GCM) 10K type strain sequencing project: providing services to taxonomists for standard genome sequencing and annotation.</title>
        <authorList>
            <consortium name="The Broad Institute Genomics Platform"/>
            <consortium name="The Broad Institute Genome Sequencing Center for Infectious Disease"/>
            <person name="Wu L."/>
            <person name="Ma J."/>
        </authorList>
    </citation>
    <scope>NUCLEOTIDE SEQUENCE [LARGE SCALE GENOMIC DNA]</scope>
    <source>
        <strain evidence="4">CCUG 54329</strain>
    </source>
</reference>
<dbReference type="SUPFAM" id="SSF56954">
    <property type="entry name" value="Outer membrane efflux proteins (OEP)"/>
    <property type="match status" value="1"/>
</dbReference>
<evidence type="ECO:0000256" key="1">
    <source>
        <dbReference type="ARBA" id="ARBA00007613"/>
    </source>
</evidence>
<name>A0ABW3P1N3_9SPHN</name>
<evidence type="ECO:0000313" key="3">
    <source>
        <dbReference type="EMBL" id="MFD1105304.1"/>
    </source>
</evidence>
<dbReference type="InterPro" id="IPR010131">
    <property type="entry name" value="MdtP/NodT-like"/>
</dbReference>
<dbReference type="PANTHER" id="PTHR30203:SF21">
    <property type="entry name" value="OUTER MEMBRANE COMPONENT OF MULTIDRUG EFFLUX PUMP-RELATED"/>
    <property type="match status" value="1"/>
</dbReference>
<dbReference type="Gene3D" id="2.20.200.10">
    <property type="entry name" value="Outer membrane efflux proteins (OEP)"/>
    <property type="match status" value="1"/>
</dbReference>
<keyword evidence="2" id="KW-0472">Membrane</keyword>
<feature type="chain" id="PRO_5045006147" evidence="2">
    <location>
        <begin position="20"/>
        <end position="469"/>
    </location>
</feature>
<dbReference type="RefSeq" id="WP_380911045.1">
    <property type="nucleotide sequence ID" value="NZ_JBHTLS010000123.1"/>
</dbReference>
<keyword evidence="4" id="KW-1185">Reference proteome</keyword>
<dbReference type="PROSITE" id="PS51257">
    <property type="entry name" value="PROKAR_LIPOPROTEIN"/>
    <property type="match status" value="1"/>
</dbReference>
<evidence type="ECO:0000256" key="2">
    <source>
        <dbReference type="RuleBase" id="RU362097"/>
    </source>
</evidence>